<dbReference type="AlphaFoldDB" id="A0AAW2SBW0"/>
<proteinExistence type="predicted"/>
<name>A0AAW2SBW0_9LAMI</name>
<organism evidence="1">
    <name type="scientific">Sesamum calycinum</name>
    <dbReference type="NCBI Taxonomy" id="2727403"/>
    <lineage>
        <taxon>Eukaryota</taxon>
        <taxon>Viridiplantae</taxon>
        <taxon>Streptophyta</taxon>
        <taxon>Embryophyta</taxon>
        <taxon>Tracheophyta</taxon>
        <taxon>Spermatophyta</taxon>
        <taxon>Magnoliopsida</taxon>
        <taxon>eudicotyledons</taxon>
        <taxon>Gunneridae</taxon>
        <taxon>Pentapetalae</taxon>
        <taxon>asterids</taxon>
        <taxon>lamiids</taxon>
        <taxon>Lamiales</taxon>
        <taxon>Pedaliaceae</taxon>
        <taxon>Sesamum</taxon>
    </lineage>
</organism>
<sequence>MRCPHCAGPLAKEMIGSAVGGTAGAFYGFNHGGSIPALAQLASSSYHAFASSSPSPPSSS</sequence>
<protein>
    <submittedName>
        <fullName evidence="1">Uncharacterized protein</fullName>
    </submittedName>
</protein>
<gene>
    <name evidence="1" type="ORF">Scaly_0348000</name>
</gene>
<evidence type="ECO:0000313" key="1">
    <source>
        <dbReference type="EMBL" id="KAL0389909.1"/>
    </source>
</evidence>
<comment type="caution">
    <text evidence="1">The sequence shown here is derived from an EMBL/GenBank/DDBJ whole genome shotgun (WGS) entry which is preliminary data.</text>
</comment>
<reference evidence="1" key="2">
    <citation type="journal article" date="2024" name="Plant">
        <title>Genomic evolution and insights into agronomic trait innovations of Sesamum species.</title>
        <authorList>
            <person name="Miao H."/>
            <person name="Wang L."/>
            <person name="Qu L."/>
            <person name="Liu H."/>
            <person name="Sun Y."/>
            <person name="Le M."/>
            <person name="Wang Q."/>
            <person name="Wei S."/>
            <person name="Zheng Y."/>
            <person name="Lin W."/>
            <person name="Duan Y."/>
            <person name="Cao H."/>
            <person name="Xiong S."/>
            <person name="Wang X."/>
            <person name="Wei L."/>
            <person name="Li C."/>
            <person name="Ma Q."/>
            <person name="Ju M."/>
            <person name="Zhao R."/>
            <person name="Li G."/>
            <person name="Mu C."/>
            <person name="Tian Q."/>
            <person name="Mei H."/>
            <person name="Zhang T."/>
            <person name="Gao T."/>
            <person name="Zhang H."/>
        </authorList>
    </citation>
    <scope>NUCLEOTIDE SEQUENCE</scope>
    <source>
        <strain evidence="1">KEN8</strain>
    </source>
</reference>
<reference evidence="1" key="1">
    <citation type="submission" date="2020-06" db="EMBL/GenBank/DDBJ databases">
        <authorList>
            <person name="Li T."/>
            <person name="Hu X."/>
            <person name="Zhang T."/>
            <person name="Song X."/>
            <person name="Zhang H."/>
            <person name="Dai N."/>
            <person name="Sheng W."/>
            <person name="Hou X."/>
            <person name="Wei L."/>
        </authorList>
    </citation>
    <scope>NUCLEOTIDE SEQUENCE</scope>
    <source>
        <strain evidence="1">KEN8</strain>
        <tissue evidence="1">Leaf</tissue>
    </source>
</reference>
<dbReference type="EMBL" id="JACGWM010000002">
    <property type="protein sequence ID" value="KAL0389909.1"/>
    <property type="molecule type" value="Genomic_DNA"/>
</dbReference>
<accession>A0AAW2SBW0</accession>